<organism evidence="2 3">
    <name type="scientific">Microseira wollei NIES-4236</name>
    <dbReference type="NCBI Taxonomy" id="2530354"/>
    <lineage>
        <taxon>Bacteria</taxon>
        <taxon>Bacillati</taxon>
        <taxon>Cyanobacteriota</taxon>
        <taxon>Cyanophyceae</taxon>
        <taxon>Oscillatoriophycideae</taxon>
        <taxon>Aerosakkonematales</taxon>
        <taxon>Aerosakkonemataceae</taxon>
        <taxon>Microseira</taxon>
    </lineage>
</organism>
<dbReference type="GO" id="GO:0004519">
    <property type="term" value="F:endonuclease activity"/>
    <property type="evidence" value="ECO:0007669"/>
    <property type="project" value="UniProtKB-KW"/>
</dbReference>
<keyword evidence="2" id="KW-0255">Endonuclease</keyword>
<gene>
    <name evidence="2" type="ORF">MiSe_26810</name>
</gene>
<protein>
    <submittedName>
        <fullName evidence="2">Endonuclease [encoded in trnfM-intron: 2791054 - 2791708]</fullName>
    </submittedName>
</protein>
<dbReference type="Gene3D" id="3.40.1350.10">
    <property type="match status" value="1"/>
</dbReference>
<keyword evidence="3" id="KW-1185">Reference proteome</keyword>
<dbReference type="Proteomes" id="UP001050975">
    <property type="component" value="Unassembled WGS sequence"/>
</dbReference>
<keyword evidence="2" id="KW-0378">Hydrolase</keyword>
<dbReference type="EMBL" id="BLAY01000036">
    <property type="protein sequence ID" value="GET37927.1"/>
    <property type="molecule type" value="Genomic_DNA"/>
</dbReference>
<proteinExistence type="predicted"/>
<accession>A0AAV3XC98</accession>
<dbReference type="GO" id="GO:0003676">
    <property type="term" value="F:nucleic acid binding"/>
    <property type="evidence" value="ECO:0007669"/>
    <property type="project" value="InterPro"/>
</dbReference>
<evidence type="ECO:0000259" key="1">
    <source>
        <dbReference type="Pfam" id="PF11645"/>
    </source>
</evidence>
<dbReference type="Pfam" id="PF11645">
    <property type="entry name" value="PDDEXK_5"/>
    <property type="match status" value="1"/>
</dbReference>
<feature type="domain" description="PD(D/E)XK endonuclease" evidence="1">
    <location>
        <begin position="1"/>
        <end position="137"/>
    </location>
</feature>
<reference evidence="2" key="1">
    <citation type="submission" date="2019-10" db="EMBL/GenBank/DDBJ databases">
        <title>Draft genome sequece of Microseira wollei NIES-4236.</title>
        <authorList>
            <person name="Yamaguchi H."/>
            <person name="Suzuki S."/>
            <person name="Kawachi M."/>
        </authorList>
    </citation>
    <scope>NUCLEOTIDE SEQUENCE</scope>
    <source>
        <strain evidence="2">NIES-4236</strain>
    </source>
</reference>
<evidence type="ECO:0000313" key="3">
    <source>
        <dbReference type="Proteomes" id="UP001050975"/>
    </source>
</evidence>
<dbReference type="AlphaFoldDB" id="A0AAV3XC98"/>
<dbReference type="RefSeq" id="WP_226580233.1">
    <property type="nucleotide sequence ID" value="NZ_BLAY01000036.1"/>
</dbReference>
<sequence>METKLKGDIAEQAAVLHALKRGWGVLKPVGDRLPYDLVFDVEGTLIKIQVKHAWFDEPSGNYVVDNRRTKTNRRITIREVYQQSDFDFALVYIEKLDLFYVFPVDAFIAYGSEIHLVEALKRQRKPRSAQYRDAWELIWQSAGIEKTGVQKQSGSAFGALPVEIKEAIGRG</sequence>
<dbReference type="InterPro" id="IPR011856">
    <property type="entry name" value="tRNA_endonuc-like_dom_sf"/>
</dbReference>
<dbReference type="InterPro" id="IPR021671">
    <property type="entry name" value="PD(D/E)XK_Endonuc"/>
</dbReference>
<keyword evidence="2" id="KW-0540">Nuclease</keyword>
<evidence type="ECO:0000313" key="2">
    <source>
        <dbReference type="EMBL" id="GET37927.1"/>
    </source>
</evidence>
<name>A0AAV3XC98_9CYAN</name>
<comment type="caution">
    <text evidence="2">The sequence shown here is derived from an EMBL/GenBank/DDBJ whole genome shotgun (WGS) entry which is preliminary data.</text>
</comment>